<organism evidence="9 10">
    <name type="scientific">Sphaerobolus stellatus (strain SS14)</name>
    <dbReference type="NCBI Taxonomy" id="990650"/>
    <lineage>
        <taxon>Eukaryota</taxon>
        <taxon>Fungi</taxon>
        <taxon>Dikarya</taxon>
        <taxon>Basidiomycota</taxon>
        <taxon>Agaricomycotina</taxon>
        <taxon>Agaricomycetes</taxon>
        <taxon>Phallomycetidae</taxon>
        <taxon>Geastrales</taxon>
        <taxon>Sphaerobolaceae</taxon>
        <taxon>Sphaerobolus</taxon>
    </lineage>
</organism>
<reference evidence="9 10" key="1">
    <citation type="submission" date="2014-06" db="EMBL/GenBank/DDBJ databases">
        <title>Evolutionary Origins and Diversification of the Mycorrhizal Mutualists.</title>
        <authorList>
            <consortium name="DOE Joint Genome Institute"/>
            <consortium name="Mycorrhizal Genomics Consortium"/>
            <person name="Kohler A."/>
            <person name="Kuo A."/>
            <person name="Nagy L.G."/>
            <person name="Floudas D."/>
            <person name="Copeland A."/>
            <person name="Barry K.W."/>
            <person name="Cichocki N."/>
            <person name="Veneault-Fourrey C."/>
            <person name="LaButti K."/>
            <person name="Lindquist E.A."/>
            <person name="Lipzen A."/>
            <person name="Lundell T."/>
            <person name="Morin E."/>
            <person name="Murat C."/>
            <person name="Riley R."/>
            <person name="Ohm R."/>
            <person name="Sun H."/>
            <person name="Tunlid A."/>
            <person name="Henrissat B."/>
            <person name="Grigoriev I.V."/>
            <person name="Hibbett D.S."/>
            <person name="Martin F."/>
        </authorList>
    </citation>
    <scope>NUCLEOTIDE SEQUENCE [LARGE SCALE GENOMIC DNA]</scope>
    <source>
        <strain evidence="9 10">SS14</strain>
    </source>
</reference>
<evidence type="ECO:0000256" key="8">
    <source>
        <dbReference type="ARBA" id="ARBA00031256"/>
    </source>
</evidence>
<evidence type="ECO:0000256" key="5">
    <source>
        <dbReference type="ARBA" id="ARBA00023159"/>
    </source>
</evidence>
<keyword evidence="5" id="KW-0010">Activator</keyword>
<evidence type="ECO:0000256" key="4">
    <source>
        <dbReference type="ARBA" id="ARBA00023015"/>
    </source>
</evidence>
<dbReference type="GO" id="GO:0006357">
    <property type="term" value="P:regulation of transcription by RNA polymerase II"/>
    <property type="evidence" value="ECO:0007669"/>
    <property type="project" value="InterPro"/>
</dbReference>
<dbReference type="GO" id="GO:0016592">
    <property type="term" value="C:mediator complex"/>
    <property type="evidence" value="ECO:0007669"/>
    <property type="project" value="InterPro"/>
</dbReference>
<dbReference type="OrthoDB" id="5549158at2759"/>
<dbReference type="EMBL" id="KN837218">
    <property type="protein sequence ID" value="KIJ33080.1"/>
    <property type="molecule type" value="Genomic_DNA"/>
</dbReference>
<sequence>MVAHALACLEDYDLATVGDPQTAVSHIGEVVLFLQSRVLARFKITSSVFHINDRVLRSDVLHSSSAVYAPESLSDPDKATLDAWRKVIFDRNSDGIDDNILRPTKPKTLLVWLISNALLGCSDIMYQTSHDADALQNGVSYYMGPLLNWTLVGVAQALLDEVERTSFQSPKHVQVLETILADKSCPSVVLRITRQHLIRVYSDPKAQG</sequence>
<evidence type="ECO:0000256" key="7">
    <source>
        <dbReference type="ARBA" id="ARBA00023242"/>
    </source>
</evidence>
<dbReference type="InterPro" id="IPR014801">
    <property type="entry name" value="Mediator_Med5_fun"/>
</dbReference>
<keyword evidence="6" id="KW-0804">Transcription</keyword>
<keyword evidence="10" id="KW-1185">Reference proteome</keyword>
<keyword evidence="7" id="KW-0539">Nucleus</keyword>
<dbReference type="PANTHER" id="PTHR35784">
    <property type="entry name" value="MEDIATOR OF RNA POLYMERASE II TRANSCRIPTION SUBUNIT 5"/>
    <property type="match status" value="1"/>
</dbReference>
<proteinExistence type="inferred from homology"/>
<accession>A0A0C9V6G8</accession>
<evidence type="ECO:0000256" key="6">
    <source>
        <dbReference type="ARBA" id="ARBA00023163"/>
    </source>
</evidence>
<evidence type="ECO:0000313" key="9">
    <source>
        <dbReference type="EMBL" id="KIJ33080.1"/>
    </source>
</evidence>
<dbReference type="Proteomes" id="UP000054279">
    <property type="component" value="Unassembled WGS sequence"/>
</dbReference>
<protein>
    <recommendedName>
        <fullName evidence="3">Mediator of RNA polymerase II transcription subunit 5</fullName>
    </recommendedName>
    <alternativeName>
        <fullName evidence="8">Mediator complex subunit 5</fullName>
    </alternativeName>
</protein>
<name>A0A0C9V6G8_SPHS4</name>
<dbReference type="AlphaFoldDB" id="A0A0C9V6G8"/>
<evidence type="ECO:0000256" key="3">
    <source>
        <dbReference type="ARBA" id="ARBA00020628"/>
    </source>
</evidence>
<keyword evidence="4" id="KW-0805">Transcription regulation</keyword>
<dbReference type="HOGENOM" id="CLU_1321641_0_0_1"/>
<dbReference type="GO" id="GO:0003712">
    <property type="term" value="F:transcription coregulator activity"/>
    <property type="evidence" value="ECO:0007669"/>
    <property type="project" value="InterPro"/>
</dbReference>
<gene>
    <name evidence="9" type="ORF">M422DRAFT_265113</name>
</gene>
<dbReference type="PANTHER" id="PTHR35784:SF1">
    <property type="entry name" value="MEDIATOR OF RNA POLYMERASE II TRANSCRIPTION SUBUNIT 5"/>
    <property type="match status" value="1"/>
</dbReference>
<evidence type="ECO:0000256" key="2">
    <source>
        <dbReference type="ARBA" id="ARBA00008782"/>
    </source>
</evidence>
<comment type="subcellular location">
    <subcellularLocation>
        <location evidence="1">Nucleus</location>
    </subcellularLocation>
</comment>
<evidence type="ECO:0000313" key="10">
    <source>
        <dbReference type="Proteomes" id="UP000054279"/>
    </source>
</evidence>
<comment type="similarity">
    <text evidence="2">Belongs to the Mediator complex subunit 5 family.</text>
</comment>
<evidence type="ECO:0000256" key="1">
    <source>
        <dbReference type="ARBA" id="ARBA00004123"/>
    </source>
</evidence>